<keyword evidence="1" id="KW-0812">Transmembrane</keyword>
<evidence type="ECO:0000256" key="1">
    <source>
        <dbReference type="SAM" id="Phobius"/>
    </source>
</evidence>
<feature type="transmembrane region" description="Helical" evidence="1">
    <location>
        <begin position="12"/>
        <end position="32"/>
    </location>
</feature>
<dbReference type="RefSeq" id="WP_014561870.1">
    <property type="nucleotide sequence ID" value="NC_017464.1"/>
</dbReference>
<accession>I0AP27</accession>
<dbReference type="HOGENOM" id="CLU_197644_0_0_10"/>
<keyword evidence="3" id="KW-1185">Reference proteome</keyword>
<organism evidence="2 3">
    <name type="scientific">Ignavibacterium album (strain DSM 19864 / JCM 16511 / NBRC 101810 / Mat9-16)</name>
    <dbReference type="NCBI Taxonomy" id="945713"/>
    <lineage>
        <taxon>Bacteria</taxon>
        <taxon>Pseudomonadati</taxon>
        <taxon>Ignavibacteriota</taxon>
        <taxon>Ignavibacteria</taxon>
        <taxon>Ignavibacteriales</taxon>
        <taxon>Ignavibacteriaceae</taxon>
        <taxon>Ignavibacterium</taxon>
    </lineage>
</organism>
<evidence type="ECO:0000313" key="2">
    <source>
        <dbReference type="EMBL" id="AFH50734.1"/>
    </source>
</evidence>
<dbReference type="EMBL" id="CP003418">
    <property type="protein sequence ID" value="AFH50734.1"/>
    <property type="molecule type" value="Genomic_DNA"/>
</dbReference>
<sequence>MEQSRFEIIKRWAKFILPTVAGLIGGYLYYYYVGCNRGCAITGNPYTSMLWGGAIGLLLTNWKSKPKQNEEKSNEVKK</sequence>
<evidence type="ECO:0000313" key="3">
    <source>
        <dbReference type="Proteomes" id="UP000007394"/>
    </source>
</evidence>
<dbReference type="PATRIC" id="fig|945713.3.peg.3051"/>
<gene>
    <name evidence="2" type="ordered locus">IALB_3031</name>
</gene>
<protein>
    <submittedName>
        <fullName evidence="2">Uncharacterized protein</fullName>
    </submittedName>
</protein>
<feature type="transmembrane region" description="Helical" evidence="1">
    <location>
        <begin position="44"/>
        <end position="62"/>
    </location>
</feature>
<name>I0AP27_IGNAJ</name>
<dbReference type="AlphaFoldDB" id="I0AP27"/>
<dbReference type="KEGG" id="ial:IALB_3031"/>
<dbReference type="Proteomes" id="UP000007394">
    <property type="component" value="Chromosome"/>
</dbReference>
<dbReference type="STRING" id="945713.IALB_3031"/>
<reference evidence="2 3" key="1">
    <citation type="journal article" date="2012" name="Front. Microbiol.">
        <title>Complete genome of Ignavibacterium album, a metabolically versatile, flagellated, facultative anaerobe from the phylum Chlorobi.</title>
        <authorList>
            <person name="Liu Z."/>
            <person name="Frigaard N.-U."/>
            <person name="Vogl K."/>
            <person name="Iino T."/>
            <person name="Ohkuma M."/>
            <person name="Overmann J."/>
            <person name="Bryant D.A."/>
        </authorList>
    </citation>
    <scope>NUCLEOTIDE SEQUENCE [LARGE SCALE GENOMIC DNA]</scope>
    <source>
        <strain evidence="3">DSM 19864 / JCM 16511 / NBRC 101810 / Mat9-16</strain>
    </source>
</reference>
<proteinExistence type="predicted"/>
<keyword evidence="1" id="KW-0472">Membrane</keyword>
<dbReference type="eggNOG" id="ENOG5033GR7">
    <property type="taxonomic scope" value="Bacteria"/>
</dbReference>
<keyword evidence="1" id="KW-1133">Transmembrane helix</keyword>